<reference evidence="1 2" key="1">
    <citation type="journal article" date="2021" name="Hortic Res">
        <title>High-quality reference genome and annotation aids understanding of berry development for evergreen blueberry (Vaccinium darrowii).</title>
        <authorList>
            <person name="Yu J."/>
            <person name="Hulse-Kemp A.M."/>
            <person name="Babiker E."/>
            <person name="Staton M."/>
        </authorList>
    </citation>
    <scope>NUCLEOTIDE SEQUENCE [LARGE SCALE GENOMIC DNA]</scope>
    <source>
        <strain evidence="2">cv. NJ 8807/NJ 8810</strain>
        <tissue evidence="1">Young leaf</tissue>
    </source>
</reference>
<sequence>MAATAISLYLRTKHRRRPITNPSFLHFFSSSTPSSDSTNSVDDQNTPSPPPPPPPQSQSSFSSYFSETPSKAAFAEELRENDSHPYADLRRGLREALHKLEEERTKKQMSQRLDVLGHPGGTPNLLLSPPKEHLVEKYFHPDHMSSSEKMKLELQKVRDEFKMSESDLLVFKILNDKPINPRRKGKKTKEKDVEASRKSWTQKEEQALLNALKEMVTKGENFSKDSFKSGYLNRLEGMLLAALPGTYIRANPHIASKIKVWKKNYHSVKDMRNTSGFVWNGSAKMIKVESNTVWEDYCKRDSNAEGLRFLRDNSAKGLRFKSFPYYEDWSLIFGNDRATGDMAESAADVFEVLGVEDVDGDEVHEGSTTVSKNDKFPPEPPKKKAQVSETLMTGLFDLGDKLIGSLEFFACKFDMLGSRMGYQHDLSAKRGAVNEALKNLPITVEQRVTAGMAITEDAQKVDYFFSLTSDEEKMIMVKKLCKF</sequence>
<protein>
    <submittedName>
        <fullName evidence="1">Uncharacterized protein</fullName>
    </submittedName>
</protein>
<proteinExistence type="predicted"/>
<keyword evidence="2" id="KW-1185">Reference proteome</keyword>
<dbReference type="Proteomes" id="UP000828048">
    <property type="component" value="Chromosome 8"/>
</dbReference>
<dbReference type="EMBL" id="CM037158">
    <property type="protein sequence ID" value="KAH7852251.1"/>
    <property type="molecule type" value="Genomic_DNA"/>
</dbReference>
<evidence type="ECO:0000313" key="1">
    <source>
        <dbReference type="EMBL" id="KAH7852251.1"/>
    </source>
</evidence>
<organism evidence="1 2">
    <name type="scientific">Vaccinium darrowii</name>
    <dbReference type="NCBI Taxonomy" id="229202"/>
    <lineage>
        <taxon>Eukaryota</taxon>
        <taxon>Viridiplantae</taxon>
        <taxon>Streptophyta</taxon>
        <taxon>Embryophyta</taxon>
        <taxon>Tracheophyta</taxon>
        <taxon>Spermatophyta</taxon>
        <taxon>Magnoliopsida</taxon>
        <taxon>eudicotyledons</taxon>
        <taxon>Gunneridae</taxon>
        <taxon>Pentapetalae</taxon>
        <taxon>asterids</taxon>
        <taxon>Ericales</taxon>
        <taxon>Ericaceae</taxon>
        <taxon>Vaccinioideae</taxon>
        <taxon>Vaccinieae</taxon>
        <taxon>Vaccinium</taxon>
    </lineage>
</organism>
<name>A0ACB7YF67_9ERIC</name>
<comment type="caution">
    <text evidence="1">The sequence shown here is derived from an EMBL/GenBank/DDBJ whole genome shotgun (WGS) entry which is preliminary data.</text>
</comment>
<evidence type="ECO:0000313" key="2">
    <source>
        <dbReference type="Proteomes" id="UP000828048"/>
    </source>
</evidence>
<accession>A0ACB7YF67</accession>
<gene>
    <name evidence="1" type="ORF">Vadar_022466</name>
</gene>